<evidence type="ECO:0000313" key="2">
    <source>
        <dbReference type="Proteomes" id="UP000074382"/>
    </source>
</evidence>
<name>A0A147KDQ9_THECS</name>
<sequence>MSHPRLNNPRTYRAKQAEAARVRRLPKHGFRADRSVEALFCELREGWAQPWFQTGSPDVAFVSTTCGLNVWCCDGMFIWSDRCGATVTHPANDPSGAAARLNSMLAPQVSAAA</sequence>
<comment type="caution">
    <text evidence="1">The sequence shown here is derived from an EMBL/GenBank/DDBJ whole genome shotgun (WGS) entry which is preliminary data.</text>
</comment>
<dbReference type="Proteomes" id="UP000074382">
    <property type="component" value="Unassembled WGS sequence"/>
</dbReference>
<organism evidence="1 2">
    <name type="scientific">Thermobifida cellulosilytica TB100</name>
    <dbReference type="NCBI Taxonomy" id="665004"/>
    <lineage>
        <taxon>Bacteria</taxon>
        <taxon>Bacillati</taxon>
        <taxon>Actinomycetota</taxon>
        <taxon>Actinomycetes</taxon>
        <taxon>Streptosporangiales</taxon>
        <taxon>Nocardiopsidaceae</taxon>
        <taxon>Thermobifida</taxon>
    </lineage>
</organism>
<proteinExistence type="predicted"/>
<accession>A0A147KDQ9</accession>
<protein>
    <submittedName>
        <fullName evidence="1">Uncharacterized protein</fullName>
    </submittedName>
</protein>
<dbReference type="OrthoDB" id="3429550at2"/>
<dbReference type="AlphaFoldDB" id="A0A147KDQ9"/>
<gene>
    <name evidence="1" type="ORF">AC529_17835</name>
</gene>
<evidence type="ECO:0000313" key="1">
    <source>
        <dbReference type="EMBL" id="KUP95424.1"/>
    </source>
</evidence>
<dbReference type="PATRIC" id="fig|665004.4.peg.2373"/>
<reference evidence="2" key="1">
    <citation type="journal article" date="2017" name="Acta Aliment.">
        <title>Plant polysaccharide degrading enzyme system of Thermpbifida cellulosilytica TB100 revealed by de novo genome project data.</title>
        <authorList>
            <person name="Toth A."/>
            <person name="Baka E."/>
            <person name="Luzics S."/>
            <person name="Bata-Vidacs I."/>
            <person name="Nagy I."/>
            <person name="Balint B."/>
            <person name="Herceg R."/>
            <person name="Olasz F."/>
            <person name="Wilk T."/>
            <person name="Nagy T."/>
            <person name="Kriszt B."/>
            <person name="Nagy I."/>
            <person name="Kukolya J."/>
        </authorList>
    </citation>
    <scope>NUCLEOTIDE SEQUENCE [LARGE SCALE GENOMIC DNA]</scope>
    <source>
        <strain evidence="2">TB100</strain>
    </source>
</reference>
<dbReference type="EMBL" id="LGEM01000127">
    <property type="protein sequence ID" value="KUP95424.1"/>
    <property type="molecule type" value="Genomic_DNA"/>
</dbReference>
<keyword evidence="2" id="KW-1185">Reference proteome</keyword>